<comment type="caution">
    <text evidence="8">The sequence shown here is derived from an EMBL/GenBank/DDBJ whole genome shotgun (WGS) entry which is preliminary data.</text>
</comment>
<dbReference type="GO" id="GO:0008270">
    <property type="term" value="F:zinc ion binding"/>
    <property type="evidence" value="ECO:0007669"/>
    <property type="project" value="InterPro"/>
</dbReference>
<dbReference type="InterPro" id="IPR036864">
    <property type="entry name" value="Zn2-C6_fun-type_DNA-bd_sf"/>
</dbReference>
<dbReference type="GO" id="GO:0008660">
    <property type="term" value="F:1-aminocyclopropane-1-carboxylate deaminase activity"/>
    <property type="evidence" value="ECO:0007669"/>
    <property type="project" value="InterPro"/>
</dbReference>
<feature type="region of interest" description="Disordered" evidence="6">
    <location>
        <begin position="76"/>
        <end position="114"/>
    </location>
</feature>
<protein>
    <submittedName>
        <fullName evidence="8">1-aminocyclopropane-1-carboxylate deaminase</fullName>
    </submittedName>
</protein>
<keyword evidence="3" id="KW-0238">DNA-binding</keyword>
<dbReference type="Proteomes" id="UP000283841">
    <property type="component" value="Unassembled WGS sequence"/>
</dbReference>
<evidence type="ECO:0000256" key="1">
    <source>
        <dbReference type="ARBA" id="ARBA00022723"/>
    </source>
</evidence>
<dbReference type="EMBL" id="RCNU01000019">
    <property type="protein sequence ID" value="RWQ91584.1"/>
    <property type="molecule type" value="Genomic_DNA"/>
</dbReference>
<dbReference type="SUPFAM" id="SSF53686">
    <property type="entry name" value="Tryptophan synthase beta subunit-like PLP-dependent enzymes"/>
    <property type="match status" value="1"/>
</dbReference>
<reference evidence="8 9" key="1">
    <citation type="journal article" date="2018" name="Front. Microbiol.">
        <title>Genomic and genetic insights into a cosmopolitan fungus, Paecilomyces variotii (Eurotiales).</title>
        <authorList>
            <person name="Urquhart A.S."/>
            <person name="Mondo S.J."/>
            <person name="Makela M.R."/>
            <person name="Hane J.K."/>
            <person name="Wiebenga A."/>
            <person name="He G."/>
            <person name="Mihaltcheva S."/>
            <person name="Pangilinan J."/>
            <person name="Lipzen A."/>
            <person name="Barry K."/>
            <person name="de Vries R.P."/>
            <person name="Grigoriev I.V."/>
            <person name="Idnurm A."/>
        </authorList>
    </citation>
    <scope>NUCLEOTIDE SEQUENCE [LARGE SCALE GENOMIC DNA]</scope>
    <source>
        <strain evidence="8 9">CBS 101075</strain>
    </source>
</reference>
<dbReference type="InterPro" id="IPR001138">
    <property type="entry name" value="Zn2Cys6_DnaBD"/>
</dbReference>
<dbReference type="SMART" id="SM00906">
    <property type="entry name" value="Fungal_trans"/>
    <property type="match status" value="1"/>
</dbReference>
<dbReference type="PROSITE" id="PS00463">
    <property type="entry name" value="ZN2_CY6_FUNGAL_1"/>
    <property type="match status" value="1"/>
</dbReference>
<feature type="compositionally biased region" description="Basic and acidic residues" evidence="6">
    <location>
        <begin position="76"/>
        <end position="88"/>
    </location>
</feature>
<evidence type="ECO:0000259" key="7">
    <source>
        <dbReference type="PROSITE" id="PS50048"/>
    </source>
</evidence>
<keyword evidence="5" id="KW-0539">Nucleus</keyword>
<dbReference type="GO" id="GO:0000981">
    <property type="term" value="F:DNA-binding transcription factor activity, RNA polymerase II-specific"/>
    <property type="evidence" value="ECO:0007669"/>
    <property type="project" value="InterPro"/>
</dbReference>
<dbReference type="CDD" id="cd12148">
    <property type="entry name" value="fungal_TF_MHR"/>
    <property type="match status" value="1"/>
</dbReference>
<evidence type="ECO:0000256" key="4">
    <source>
        <dbReference type="ARBA" id="ARBA00023163"/>
    </source>
</evidence>
<dbReference type="Pfam" id="PF00291">
    <property type="entry name" value="PALP"/>
    <property type="match status" value="1"/>
</dbReference>
<evidence type="ECO:0000256" key="2">
    <source>
        <dbReference type="ARBA" id="ARBA00023015"/>
    </source>
</evidence>
<dbReference type="InterPro" id="IPR007219">
    <property type="entry name" value="XnlR_reg_dom"/>
</dbReference>
<accession>A0A443HIG3</accession>
<dbReference type="Pfam" id="PF04082">
    <property type="entry name" value="Fungal_trans"/>
    <property type="match status" value="1"/>
</dbReference>
<dbReference type="GO" id="GO:0006351">
    <property type="term" value="P:DNA-templated transcription"/>
    <property type="evidence" value="ECO:0007669"/>
    <property type="project" value="InterPro"/>
</dbReference>
<keyword evidence="1" id="KW-0479">Metal-binding</keyword>
<keyword evidence="4" id="KW-0804">Transcription</keyword>
<sequence>MAESPSHDIGAISVQHASTSSTPRSRPYRSHKVPACDFCRRRKTRCTRDNVDKECLPCRMYGAQCSTAIDSQSRSHETLEFHSDHQKENSTSSQTDDIHDAPASASKSTFDQSGHIIGPAMARDAQILEQHLSPTRNRNTTSLYARSTPYSVYSDDPRNPVVYMKVPRQRGIPPAGNGTSSFSQFETMQKILEPLGPELFHIYFDNIHPAFPILDEKTVREAYSKDGLPYTLICEIYAVSLLLWNTSPIISETRRPSPDIKYMWNLAVNAMNEDFLAPNFSTILACILDLLGRPITSITYNAVNIGRVVSLSLSLGLNRDPANWNLDHRQKSLRVRTWWGVLIHDTWASLSHGTPPHIHSSQWDVLLPDIDSLLMGTVSTADSFPDAWMQGAKSFIALCGLTEILGDILALVYTLKPSREHNCLKSLRRLEAKMDEWEDNLDTWLRPGSLDFQKIAPGALNLQLSSLAVKMCISRIALQETVHRDDNDDWEARRYYLSQCRKTAQAIINFVLSLNRTEIDAFWLPYSAYHFASAVTLILRCALETEDDNTARECVTSAKDLLDFLRAAKHNWNWDLGDICINQSETIVEKLTDNGYLASRRRDRGCGKDIDDSSRHLTWQANAEINKVILGHQLIKTIIMDSPVLPEPFASIPRESFLFGQSPIQHLENISKALGGEVDIYAKREDCNSGLAFGGNKTRKLEYLASDALAKGCDTLVSIGGFQSNHTRQVAAVGAKLGMKVALVQEKWVNWNDPVYDKAGNLQLSRLMGADTRLDPSPFGIEHKASLNNLMAEIEAAGRKPYYIPAGASDHPLGGLGFARWAFEVEEQEKRLGLFFDTIIVCAVTGSTMAGMVAGFKLAQKVNGSRLRKVIGIDASATVPQTFDQILRIAKATGEKIGLSRDDITEADIILDDRYHAGTYGIPDATTVEAIKFGASSEGFITDPVYEGKSLAGLIDLVRRGEIAAGSKVLFAHLGGQLALNAYTEM</sequence>
<feature type="region of interest" description="Disordered" evidence="6">
    <location>
        <begin position="1"/>
        <end position="31"/>
    </location>
</feature>
<dbReference type="Pfam" id="PF00172">
    <property type="entry name" value="Zn_clus"/>
    <property type="match status" value="1"/>
</dbReference>
<dbReference type="GO" id="GO:0003677">
    <property type="term" value="F:DNA binding"/>
    <property type="evidence" value="ECO:0007669"/>
    <property type="project" value="UniProtKB-KW"/>
</dbReference>
<gene>
    <name evidence="8" type="ORF">C8Q69DRAFT_494013</name>
</gene>
<dbReference type="NCBIfam" id="TIGR01274">
    <property type="entry name" value="ACC_deam"/>
    <property type="match status" value="1"/>
</dbReference>
<dbReference type="SUPFAM" id="SSF57701">
    <property type="entry name" value="Zn2/Cys6 DNA-binding domain"/>
    <property type="match status" value="1"/>
</dbReference>
<dbReference type="GO" id="GO:0030170">
    <property type="term" value="F:pyridoxal phosphate binding"/>
    <property type="evidence" value="ECO:0007669"/>
    <property type="project" value="InterPro"/>
</dbReference>
<dbReference type="AlphaFoldDB" id="A0A443HIG3"/>
<dbReference type="GO" id="GO:0005634">
    <property type="term" value="C:nucleus"/>
    <property type="evidence" value="ECO:0007669"/>
    <property type="project" value="TreeGrafter"/>
</dbReference>
<dbReference type="PROSITE" id="PS50048">
    <property type="entry name" value="ZN2_CY6_FUNGAL_2"/>
    <property type="match status" value="1"/>
</dbReference>
<dbReference type="InterPro" id="IPR001926">
    <property type="entry name" value="TrpB-like_PALP"/>
</dbReference>
<name>A0A443HIG3_BYSSP</name>
<dbReference type="Gene3D" id="4.10.240.10">
    <property type="entry name" value="Zn(2)-C6 fungal-type DNA-binding domain"/>
    <property type="match status" value="1"/>
</dbReference>
<dbReference type="CDD" id="cd06449">
    <property type="entry name" value="ACCD"/>
    <property type="match status" value="1"/>
</dbReference>
<keyword evidence="9" id="KW-1185">Reference proteome</keyword>
<keyword evidence="2" id="KW-0805">Transcription regulation</keyword>
<dbReference type="RefSeq" id="XP_028481229.1">
    <property type="nucleotide sequence ID" value="XM_028632200.1"/>
</dbReference>
<dbReference type="InterPro" id="IPR005965">
    <property type="entry name" value="ACP_carboxylate_deaminase"/>
</dbReference>
<feature type="domain" description="Zn(2)-C6 fungal-type" evidence="7">
    <location>
        <begin position="35"/>
        <end position="67"/>
    </location>
</feature>
<evidence type="ECO:0000256" key="6">
    <source>
        <dbReference type="SAM" id="MobiDB-lite"/>
    </source>
</evidence>
<dbReference type="GeneID" id="39601477"/>
<dbReference type="STRING" id="264951.A0A443HIG3"/>
<dbReference type="PANTHER" id="PTHR31668:SF10">
    <property type="entry name" value="ZN(II)2CYS6 TRANSCRIPTION FACTOR (EUROFUNG)"/>
    <property type="match status" value="1"/>
</dbReference>
<dbReference type="GO" id="GO:0009310">
    <property type="term" value="P:amine catabolic process"/>
    <property type="evidence" value="ECO:0007669"/>
    <property type="project" value="InterPro"/>
</dbReference>
<dbReference type="InterPro" id="IPR050797">
    <property type="entry name" value="Carb_Metab_Trans_Reg"/>
</dbReference>
<evidence type="ECO:0000256" key="5">
    <source>
        <dbReference type="ARBA" id="ARBA00023242"/>
    </source>
</evidence>
<dbReference type="PANTHER" id="PTHR31668">
    <property type="entry name" value="GLUCOSE TRANSPORT TRANSCRIPTION REGULATOR RGT1-RELATED-RELATED"/>
    <property type="match status" value="1"/>
</dbReference>
<evidence type="ECO:0000313" key="8">
    <source>
        <dbReference type="EMBL" id="RWQ91584.1"/>
    </source>
</evidence>
<dbReference type="VEuPathDB" id="FungiDB:C8Q69DRAFT_494013"/>
<dbReference type="GO" id="GO:0001080">
    <property type="term" value="P:nitrogen catabolite activation of transcription from RNA polymerase II promoter"/>
    <property type="evidence" value="ECO:0007669"/>
    <property type="project" value="TreeGrafter"/>
</dbReference>
<proteinExistence type="predicted"/>
<evidence type="ECO:0000256" key="3">
    <source>
        <dbReference type="ARBA" id="ARBA00023125"/>
    </source>
</evidence>
<evidence type="ECO:0000313" key="9">
    <source>
        <dbReference type="Proteomes" id="UP000283841"/>
    </source>
</evidence>
<dbReference type="Gene3D" id="3.40.50.1100">
    <property type="match status" value="2"/>
</dbReference>
<dbReference type="InterPro" id="IPR036052">
    <property type="entry name" value="TrpB-like_PALP_sf"/>
</dbReference>
<organism evidence="8 9">
    <name type="scientific">Byssochlamys spectabilis</name>
    <name type="common">Paecilomyces variotii</name>
    <dbReference type="NCBI Taxonomy" id="264951"/>
    <lineage>
        <taxon>Eukaryota</taxon>
        <taxon>Fungi</taxon>
        <taxon>Dikarya</taxon>
        <taxon>Ascomycota</taxon>
        <taxon>Pezizomycotina</taxon>
        <taxon>Eurotiomycetes</taxon>
        <taxon>Eurotiomycetidae</taxon>
        <taxon>Eurotiales</taxon>
        <taxon>Thermoascaceae</taxon>
        <taxon>Paecilomyces</taxon>
    </lineage>
</organism>